<comment type="caution">
    <text evidence="1">The sequence shown here is derived from an EMBL/GenBank/DDBJ whole genome shotgun (WGS) entry which is preliminary data.</text>
</comment>
<gene>
    <name evidence="1" type="ORF">KV112_02690</name>
</gene>
<keyword evidence="2" id="KW-1185">Reference proteome</keyword>
<name>A0ABU5YGV3_9MYCO</name>
<evidence type="ECO:0000313" key="1">
    <source>
        <dbReference type="EMBL" id="MEB3048654.1"/>
    </source>
</evidence>
<organism evidence="1 2">
    <name type="scientific">[Mycobacterium] zoologicum</name>
    <dbReference type="NCBI Taxonomy" id="2872311"/>
    <lineage>
        <taxon>Bacteria</taxon>
        <taxon>Bacillati</taxon>
        <taxon>Actinomycetota</taxon>
        <taxon>Actinomycetes</taxon>
        <taxon>Mycobacteriales</taxon>
        <taxon>Mycobacteriaceae</taxon>
        <taxon>Mycolicibacter</taxon>
    </lineage>
</organism>
<accession>A0ABU5YGV3</accession>
<reference evidence="1 2" key="1">
    <citation type="submission" date="2023-12" db="EMBL/GenBank/DDBJ databases">
        <title>Description of new species of Mycobacterium terrae complex isolated from sewage at the Sao Paulo Zoological Park Foundation in Brazil.</title>
        <authorList>
            <person name="Romagnoli C.L."/>
            <person name="Conceicao E.C."/>
            <person name="Machado E."/>
            <person name="Barreto L.B.P.F."/>
            <person name="Sharma A."/>
            <person name="Silva N.M."/>
            <person name="Marques L.E."/>
            <person name="Juliana M.A."/>
            <person name="Lourenco M.C.S."/>
            <person name="Digiampietri L.A."/>
            <person name="Suffys P.N."/>
            <person name="Viana-Niero C."/>
        </authorList>
    </citation>
    <scope>NUCLEOTIDE SEQUENCE [LARGE SCALE GENOMIC DNA]</scope>
    <source>
        <strain evidence="1 2">MYC123</strain>
    </source>
</reference>
<protein>
    <submittedName>
        <fullName evidence="1">Uncharacterized protein</fullName>
    </submittedName>
</protein>
<dbReference type="EMBL" id="JAYJJT010000002">
    <property type="protein sequence ID" value="MEB3048654.1"/>
    <property type="molecule type" value="Genomic_DNA"/>
</dbReference>
<sequence>MWLVAAGPDSGWRPLRVSAGNPFGAAITYRASAADFDGVLGGLAVTICRLVEQSDVIAAGGTAG</sequence>
<evidence type="ECO:0000313" key="2">
    <source>
        <dbReference type="Proteomes" id="UP001299046"/>
    </source>
</evidence>
<proteinExistence type="predicted"/>
<dbReference type="Proteomes" id="UP001299046">
    <property type="component" value="Unassembled WGS sequence"/>
</dbReference>